<dbReference type="Gene3D" id="2.60.120.260">
    <property type="entry name" value="Galactose-binding domain-like"/>
    <property type="match status" value="1"/>
</dbReference>
<proteinExistence type="predicted"/>
<evidence type="ECO:0000256" key="2">
    <source>
        <dbReference type="SAM" id="SignalP"/>
    </source>
</evidence>
<feature type="chain" id="PRO_5045199624" description="Apple domain-containing protein" evidence="2">
    <location>
        <begin position="22"/>
        <end position="715"/>
    </location>
</feature>
<sequence>MRSILAFAALITADLVAGSACKPRPNNSLPILASTTESTSTSIPTNDGTLPKVRNIAVNGNMAEIDEEDPLIVPDWDIINDAKIVGGVGREEPGSTERGACAMSAANMNVNLLKRDVGSGVSMSQTMSDLEVGTTYTIRFYYRLVLAQGVTDCQLTAGFGNSLIHNIAIASGDVSETWTEVLETADAAENSAALKIQMECRGGSATILVDSVFVSNKVTPETIGQFTVDFGNNGSGANPPLEQGPQTTASSNQTSSVEPVTTTEPPSSVEATPTTSSLDVATTTTASDAPFCSKSLNGGCWWKGSSIGCANRGYWPGPGGEGRMVPRPDSYPEPLSQLWCVGWCSLSPGCRSAAYNPKDRTCRFSEFAVQDSNFVEGPDVHTDTEGVYYWHDLSCFDCPCNEGDEVESEPVPTPSETSSVGRLPPASTCPKSLENGCEWNEASHGGSDINCQYRGRWPGADGTGYIVEKPRDYPMALSQSWCVAWCSLLPGCRAAAFIYEGRVCRFSTHAVHDDDFVRAEDPHSDSEELGIYYWHDLSCMDCPCKDEAETTQPPTTFARSLTTASIDATTTEPTTTDDRTTWAWTSAKPPRPSAADTCEWSKASELCEQSDTIPEEDCQGVPQSVNPRQYRIIPVDHEPKVTSQMQCAILCNTNPDCRAWGFSQENMDIECVLALDVRRIDELDYVDGAPMHEWYPSQCFACRSCVAKWNWTWDS</sequence>
<accession>A0ABQ8R794</accession>
<feature type="compositionally biased region" description="Polar residues" evidence="1">
    <location>
        <begin position="244"/>
        <end position="271"/>
    </location>
</feature>
<evidence type="ECO:0008006" key="5">
    <source>
        <dbReference type="Google" id="ProtNLM"/>
    </source>
</evidence>
<keyword evidence="2" id="KW-0732">Signal</keyword>
<protein>
    <recommendedName>
        <fullName evidence="5">Apple domain-containing protein</fullName>
    </recommendedName>
</protein>
<name>A0ABQ8R794_FUSEQ</name>
<dbReference type="Proteomes" id="UP001152024">
    <property type="component" value="Unassembled WGS sequence"/>
</dbReference>
<evidence type="ECO:0000313" key="3">
    <source>
        <dbReference type="EMBL" id="KAJ4128839.1"/>
    </source>
</evidence>
<reference evidence="3" key="1">
    <citation type="submission" date="2022-09" db="EMBL/GenBank/DDBJ databases">
        <title>Fusarium specimens isolated from Avocado Roots.</title>
        <authorList>
            <person name="Stajich J."/>
            <person name="Roper C."/>
            <person name="Heimlech-Rivalta G."/>
        </authorList>
    </citation>
    <scope>NUCLEOTIDE SEQUENCE</scope>
    <source>
        <strain evidence="3">CF00095</strain>
    </source>
</reference>
<evidence type="ECO:0000256" key="1">
    <source>
        <dbReference type="SAM" id="MobiDB-lite"/>
    </source>
</evidence>
<organism evidence="3 4">
    <name type="scientific">Fusarium equiseti</name>
    <name type="common">Fusarium scirpi</name>
    <dbReference type="NCBI Taxonomy" id="61235"/>
    <lineage>
        <taxon>Eukaryota</taxon>
        <taxon>Fungi</taxon>
        <taxon>Dikarya</taxon>
        <taxon>Ascomycota</taxon>
        <taxon>Pezizomycotina</taxon>
        <taxon>Sordariomycetes</taxon>
        <taxon>Hypocreomycetidae</taxon>
        <taxon>Hypocreales</taxon>
        <taxon>Nectriaceae</taxon>
        <taxon>Fusarium</taxon>
        <taxon>Fusarium incarnatum-equiseti species complex</taxon>
    </lineage>
</organism>
<dbReference type="EMBL" id="JAOQBH010000011">
    <property type="protein sequence ID" value="KAJ4128839.1"/>
    <property type="molecule type" value="Genomic_DNA"/>
</dbReference>
<comment type="caution">
    <text evidence="3">The sequence shown here is derived from an EMBL/GenBank/DDBJ whole genome shotgun (WGS) entry which is preliminary data.</text>
</comment>
<evidence type="ECO:0000313" key="4">
    <source>
        <dbReference type="Proteomes" id="UP001152024"/>
    </source>
</evidence>
<feature type="region of interest" description="Disordered" evidence="1">
    <location>
        <begin position="570"/>
        <end position="596"/>
    </location>
</feature>
<gene>
    <name evidence="3" type="ORF">NW768_007359</name>
</gene>
<feature type="region of interest" description="Disordered" evidence="1">
    <location>
        <begin position="230"/>
        <end position="280"/>
    </location>
</feature>
<feature type="region of interest" description="Disordered" evidence="1">
    <location>
        <begin position="406"/>
        <end position="425"/>
    </location>
</feature>
<feature type="signal peptide" evidence="2">
    <location>
        <begin position="1"/>
        <end position="21"/>
    </location>
</feature>
<keyword evidence="4" id="KW-1185">Reference proteome</keyword>